<dbReference type="Gene3D" id="3.30.720.120">
    <property type="match status" value="1"/>
</dbReference>
<dbReference type="Gene3D" id="3.30.720.110">
    <property type="match status" value="1"/>
</dbReference>
<dbReference type="PROSITE" id="PS51819">
    <property type="entry name" value="VOC"/>
    <property type="match status" value="1"/>
</dbReference>
<keyword evidence="3" id="KW-1185">Reference proteome</keyword>
<dbReference type="Pfam" id="PF00903">
    <property type="entry name" value="Glyoxalase"/>
    <property type="match status" value="1"/>
</dbReference>
<dbReference type="PANTHER" id="PTHR34109">
    <property type="entry name" value="BNAUNNG04460D PROTEIN-RELATED"/>
    <property type="match status" value="1"/>
</dbReference>
<proteinExistence type="predicted"/>
<evidence type="ECO:0000259" key="1">
    <source>
        <dbReference type="PROSITE" id="PS51819"/>
    </source>
</evidence>
<reference evidence="3" key="1">
    <citation type="journal article" date="2019" name="Int. J. Syst. Evol. Microbiol.">
        <title>The Global Catalogue of Microorganisms (GCM) 10K type strain sequencing project: providing services to taxonomists for standard genome sequencing and annotation.</title>
        <authorList>
            <consortium name="The Broad Institute Genomics Platform"/>
            <consortium name="The Broad Institute Genome Sequencing Center for Infectious Disease"/>
            <person name="Wu L."/>
            <person name="Ma J."/>
        </authorList>
    </citation>
    <scope>NUCLEOTIDE SEQUENCE [LARGE SCALE GENOMIC DNA]</scope>
    <source>
        <strain evidence="3">ZS-22-S1</strain>
    </source>
</reference>
<dbReference type="PANTHER" id="PTHR34109:SF1">
    <property type="entry name" value="VOC DOMAIN-CONTAINING PROTEIN"/>
    <property type="match status" value="1"/>
</dbReference>
<protein>
    <submittedName>
        <fullName evidence="2">VOC family protein</fullName>
    </submittedName>
</protein>
<organism evidence="2 3">
    <name type="scientific">Actinophytocola glycyrrhizae</name>
    <dbReference type="NCBI Taxonomy" id="2044873"/>
    <lineage>
        <taxon>Bacteria</taxon>
        <taxon>Bacillati</taxon>
        <taxon>Actinomycetota</taxon>
        <taxon>Actinomycetes</taxon>
        <taxon>Pseudonocardiales</taxon>
        <taxon>Pseudonocardiaceae</taxon>
    </lineage>
</organism>
<gene>
    <name evidence="2" type="ORF">ACFPCV_29150</name>
</gene>
<dbReference type="Proteomes" id="UP001595859">
    <property type="component" value="Unassembled WGS sequence"/>
</dbReference>
<dbReference type="InterPro" id="IPR029068">
    <property type="entry name" value="Glyas_Bleomycin-R_OHBP_Dase"/>
</dbReference>
<dbReference type="InterPro" id="IPR004360">
    <property type="entry name" value="Glyas_Fos-R_dOase_dom"/>
</dbReference>
<evidence type="ECO:0000313" key="2">
    <source>
        <dbReference type="EMBL" id="MFC4857585.1"/>
    </source>
</evidence>
<sequence>MITLHPYFSYVAAEEALTWLAEAFGFETTMRWDDDTGVAHAELRLGDAAIIVFGDAGQGYDRVHPKADDAAGHGTYLTVADDAAVDAVWARAIAAGAVPVWKPESTEWGNYRCRVRDPEGYEWTFGTHKPGEPAGDW</sequence>
<dbReference type="EMBL" id="JBHSIS010000020">
    <property type="protein sequence ID" value="MFC4857585.1"/>
    <property type="molecule type" value="Genomic_DNA"/>
</dbReference>
<dbReference type="SUPFAM" id="SSF54593">
    <property type="entry name" value="Glyoxalase/Bleomycin resistance protein/Dihydroxybiphenyl dioxygenase"/>
    <property type="match status" value="1"/>
</dbReference>
<name>A0ABV9S782_9PSEU</name>
<evidence type="ECO:0000313" key="3">
    <source>
        <dbReference type="Proteomes" id="UP001595859"/>
    </source>
</evidence>
<dbReference type="RefSeq" id="WP_378059576.1">
    <property type="nucleotide sequence ID" value="NZ_JBHSIS010000020.1"/>
</dbReference>
<accession>A0ABV9S782</accession>
<comment type="caution">
    <text evidence="2">The sequence shown here is derived from an EMBL/GenBank/DDBJ whole genome shotgun (WGS) entry which is preliminary data.</text>
</comment>
<dbReference type="InterPro" id="IPR037523">
    <property type="entry name" value="VOC_core"/>
</dbReference>
<feature type="domain" description="VOC" evidence="1">
    <location>
        <begin position="2"/>
        <end position="128"/>
    </location>
</feature>